<dbReference type="KEGG" id="rub:GBA63_01750"/>
<dbReference type="PROSITE" id="PS51318">
    <property type="entry name" value="TAT"/>
    <property type="match status" value="1"/>
</dbReference>
<dbReference type="InterPro" id="IPR011013">
    <property type="entry name" value="Gal_mutarotase_sf_dom"/>
</dbReference>
<organism evidence="1 2">
    <name type="scientific">Rubrobacter tropicus</name>
    <dbReference type="NCBI Taxonomy" id="2653851"/>
    <lineage>
        <taxon>Bacteria</taxon>
        <taxon>Bacillati</taxon>
        <taxon>Actinomycetota</taxon>
        <taxon>Rubrobacteria</taxon>
        <taxon>Rubrobacterales</taxon>
        <taxon>Rubrobacteraceae</taxon>
        <taxon>Rubrobacter</taxon>
    </lineage>
</organism>
<dbReference type="InterPro" id="IPR037480">
    <property type="entry name" value="YihR-like"/>
</dbReference>
<dbReference type="GO" id="GO:0033499">
    <property type="term" value="P:galactose catabolic process via UDP-galactose, Leloir pathway"/>
    <property type="evidence" value="ECO:0007669"/>
    <property type="project" value="TreeGrafter"/>
</dbReference>
<dbReference type="GO" id="GO:0004034">
    <property type="term" value="F:aldose 1-epimerase activity"/>
    <property type="evidence" value="ECO:0007669"/>
    <property type="project" value="TreeGrafter"/>
</dbReference>
<gene>
    <name evidence="1" type="ORF">GBA63_01750</name>
</gene>
<dbReference type="SUPFAM" id="SSF74650">
    <property type="entry name" value="Galactose mutarotase-like"/>
    <property type="match status" value="1"/>
</dbReference>
<dbReference type="InterPro" id="IPR008183">
    <property type="entry name" value="Aldose_1/G6P_1-epimerase"/>
</dbReference>
<dbReference type="Proteomes" id="UP000501452">
    <property type="component" value="Chromosome"/>
</dbReference>
<dbReference type="AlphaFoldDB" id="A0A6G8Q4U0"/>
<dbReference type="RefSeq" id="WP_166172921.1">
    <property type="nucleotide sequence ID" value="NZ_CP045119.1"/>
</dbReference>
<sequence>MGTDAVPEGTGRRLGRGQFLRGAAVGGAALALSLGAPRGAEAQGMTGAGAYLPTGGQFEIVHGDQSAIVTEVGATLRSFSVAGLELLDTFGVDEMSDASRGQVLLPFPNRVDGGLYEFEGEEQQLPLTEAAANNAIHGLTRWLDWTPLRWTASGVTLCQRLYPQDGYPFLLALQIEYSLSDLGLTVATTATNVGDSPLPFGAGHHPYLTVGTRTIDAATLRLPARTTLETNDRLIPTGRSSVAGTDFDFRDGREIGATQLDTCFTDVIPEADGFTRVYLTHPDGSPQITLGMDPSHGFIQVYTGDTLPEEDQRRGIAIEPMTCAPNAFNSGDGLRVLAPGESFTSVWGMVCR</sequence>
<dbReference type="InterPro" id="IPR006311">
    <property type="entry name" value="TAT_signal"/>
</dbReference>
<dbReference type="GO" id="GO:0006006">
    <property type="term" value="P:glucose metabolic process"/>
    <property type="evidence" value="ECO:0007669"/>
    <property type="project" value="TreeGrafter"/>
</dbReference>
<reference evidence="1 2" key="1">
    <citation type="submission" date="2019-10" db="EMBL/GenBank/DDBJ databases">
        <title>Rubrobacter sp nov SCSIO 52090 isolated from a deep-sea sediment in the South China Sea.</title>
        <authorList>
            <person name="Chen R.W."/>
        </authorList>
    </citation>
    <scope>NUCLEOTIDE SEQUENCE [LARGE SCALE GENOMIC DNA]</scope>
    <source>
        <strain evidence="1 2">SCSIO 52909</strain>
    </source>
</reference>
<name>A0A6G8Q4U0_9ACTN</name>
<dbReference type="EMBL" id="CP045119">
    <property type="protein sequence ID" value="QIN81491.1"/>
    <property type="molecule type" value="Genomic_DNA"/>
</dbReference>
<dbReference type="PANTHER" id="PTHR10091:SF0">
    <property type="entry name" value="GALACTOSE MUTAROTASE"/>
    <property type="match status" value="1"/>
</dbReference>
<protein>
    <submittedName>
        <fullName evidence="1">Aldose epimerase</fullName>
    </submittedName>
</protein>
<accession>A0A6G8Q4U0</accession>
<keyword evidence="2" id="KW-1185">Reference proteome</keyword>
<evidence type="ECO:0000313" key="2">
    <source>
        <dbReference type="Proteomes" id="UP000501452"/>
    </source>
</evidence>
<evidence type="ECO:0000313" key="1">
    <source>
        <dbReference type="EMBL" id="QIN81491.1"/>
    </source>
</evidence>
<dbReference type="InterPro" id="IPR014718">
    <property type="entry name" value="GH-type_carb-bd"/>
</dbReference>
<dbReference type="PANTHER" id="PTHR10091">
    <property type="entry name" value="ALDOSE-1-EPIMERASE"/>
    <property type="match status" value="1"/>
</dbReference>
<dbReference type="GO" id="GO:0030246">
    <property type="term" value="F:carbohydrate binding"/>
    <property type="evidence" value="ECO:0007669"/>
    <property type="project" value="InterPro"/>
</dbReference>
<dbReference type="Gene3D" id="2.70.98.10">
    <property type="match status" value="1"/>
</dbReference>
<proteinExistence type="predicted"/>
<dbReference type="CDD" id="cd09022">
    <property type="entry name" value="Aldose_epim_Ec_YihR"/>
    <property type="match status" value="1"/>
</dbReference>
<dbReference type="Pfam" id="PF01263">
    <property type="entry name" value="Aldose_epim"/>
    <property type="match status" value="1"/>
</dbReference>